<dbReference type="SUPFAM" id="SSF57716">
    <property type="entry name" value="Glucocorticoid receptor-like (DNA-binding domain)"/>
    <property type="match status" value="1"/>
</dbReference>
<dbReference type="PANTHER" id="PTHR14196:SF12">
    <property type="entry name" value="ZINC FINGER PROTEIN 208-LIKE"/>
    <property type="match status" value="1"/>
</dbReference>
<keyword evidence="10" id="KW-1185">Reference proteome</keyword>
<feature type="binding site" evidence="6">
    <location>
        <position position="8"/>
    </location>
    <ligand>
        <name>Zn(2+)</name>
        <dbReference type="ChEBI" id="CHEBI:29105"/>
    </ligand>
</feature>
<feature type="domain" description="C2H2-type" evidence="7">
    <location>
        <begin position="500"/>
        <end position="527"/>
    </location>
</feature>
<dbReference type="InterPro" id="IPR012934">
    <property type="entry name" value="Znf_AD"/>
</dbReference>
<evidence type="ECO:0000313" key="9">
    <source>
        <dbReference type="EMBL" id="KAJ6636674.1"/>
    </source>
</evidence>
<keyword evidence="1 6" id="KW-0479">Metal-binding</keyword>
<evidence type="ECO:0000256" key="5">
    <source>
        <dbReference type="PROSITE-ProRule" id="PRU00042"/>
    </source>
</evidence>
<feature type="binding site" evidence="6">
    <location>
        <position position="53"/>
    </location>
    <ligand>
        <name>Zn(2+)</name>
        <dbReference type="ChEBI" id="CHEBI:29105"/>
    </ligand>
</feature>
<feature type="domain" description="C2H2-type" evidence="7">
    <location>
        <begin position="417"/>
        <end position="444"/>
    </location>
</feature>
<dbReference type="Gene3D" id="3.40.1800.20">
    <property type="match status" value="1"/>
</dbReference>
<evidence type="ECO:0000256" key="4">
    <source>
        <dbReference type="ARBA" id="ARBA00022833"/>
    </source>
</evidence>
<dbReference type="Proteomes" id="UP001151699">
    <property type="component" value="Chromosome C"/>
</dbReference>
<dbReference type="FunFam" id="3.30.160.60:FF:000702">
    <property type="entry name" value="Transcription factor E4F1 isoform 1"/>
    <property type="match status" value="1"/>
</dbReference>
<evidence type="ECO:0000256" key="3">
    <source>
        <dbReference type="ARBA" id="ARBA00022771"/>
    </source>
</evidence>
<feature type="domain" description="C2H2-type" evidence="7">
    <location>
        <begin position="556"/>
        <end position="579"/>
    </location>
</feature>
<keyword evidence="2" id="KW-0677">Repeat</keyword>
<feature type="domain" description="C2H2-type" evidence="7">
    <location>
        <begin position="528"/>
        <end position="555"/>
    </location>
</feature>
<evidence type="ECO:0000259" key="7">
    <source>
        <dbReference type="PROSITE" id="PS50157"/>
    </source>
</evidence>
<dbReference type="PROSITE" id="PS50157">
    <property type="entry name" value="ZINC_FINGER_C2H2_2"/>
    <property type="match status" value="8"/>
</dbReference>
<dbReference type="PROSITE" id="PS51915">
    <property type="entry name" value="ZAD"/>
    <property type="match status" value="1"/>
</dbReference>
<dbReference type="GO" id="GO:0000981">
    <property type="term" value="F:DNA-binding transcription factor activity, RNA polymerase II-specific"/>
    <property type="evidence" value="ECO:0007669"/>
    <property type="project" value="TreeGrafter"/>
</dbReference>
<dbReference type="InterPro" id="IPR036236">
    <property type="entry name" value="Znf_C2H2_sf"/>
</dbReference>
<dbReference type="SUPFAM" id="SSF57667">
    <property type="entry name" value="beta-beta-alpha zinc fingers"/>
    <property type="match status" value="5"/>
</dbReference>
<feature type="binding site" evidence="6">
    <location>
        <position position="50"/>
    </location>
    <ligand>
        <name>Zn(2+)</name>
        <dbReference type="ChEBI" id="CHEBI:29105"/>
    </ligand>
</feature>
<gene>
    <name evidence="9" type="primary">ZNF782_0</name>
    <name evidence="9" type="ORF">Bhyg_15266</name>
</gene>
<evidence type="ECO:0000256" key="2">
    <source>
        <dbReference type="ARBA" id="ARBA00022737"/>
    </source>
</evidence>
<dbReference type="Pfam" id="PF00096">
    <property type="entry name" value="zf-C2H2"/>
    <property type="match status" value="3"/>
</dbReference>
<dbReference type="GO" id="GO:0008270">
    <property type="term" value="F:zinc ion binding"/>
    <property type="evidence" value="ECO:0007669"/>
    <property type="project" value="UniProtKB-UniRule"/>
</dbReference>
<evidence type="ECO:0000313" key="10">
    <source>
        <dbReference type="Proteomes" id="UP001151699"/>
    </source>
</evidence>
<feature type="domain" description="ZAD" evidence="8">
    <location>
        <begin position="3"/>
        <end position="77"/>
    </location>
</feature>
<evidence type="ECO:0000256" key="6">
    <source>
        <dbReference type="PROSITE-ProRule" id="PRU01263"/>
    </source>
</evidence>
<dbReference type="PANTHER" id="PTHR14196">
    <property type="entry name" value="ODD-SKIPPED - RELATED"/>
    <property type="match status" value="1"/>
</dbReference>
<dbReference type="InterPro" id="IPR050717">
    <property type="entry name" value="C2H2-ZF_Transcription_Reg"/>
</dbReference>
<evidence type="ECO:0000259" key="8">
    <source>
        <dbReference type="PROSITE" id="PS51915"/>
    </source>
</evidence>
<dbReference type="PROSITE" id="PS00028">
    <property type="entry name" value="ZINC_FINGER_C2H2_1"/>
    <property type="match status" value="7"/>
</dbReference>
<proteinExistence type="predicted"/>
<dbReference type="FunFam" id="3.30.160.60:FF:000624">
    <property type="entry name" value="zinc finger protein 697"/>
    <property type="match status" value="1"/>
</dbReference>
<feature type="domain" description="C2H2-type" evidence="7">
    <location>
        <begin position="473"/>
        <end position="499"/>
    </location>
</feature>
<dbReference type="SMART" id="SM00355">
    <property type="entry name" value="ZnF_C2H2"/>
    <property type="match status" value="10"/>
</dbReference>
<dbReference type="InterPro" id="IPR013087">
    <property type="entry name" value="Znf_C2H2_type"/>
</dbReference>
<comment type="caution">
    <text evidence="9">The sequence shown here is derived from an EMBL/GenBank/DDBJ whole genome shotgun (WGS) entry which is preliminary data.</text>
</comment>
<dbReference type="Pfam" id="PF07776">
    <property type="entry name" value="zf-AD"/>
    <property type="match status" value="1"/>
</dbReference>
<keyword evidence="4 6" id="KW-0862">Zinc</keyword>
<reference evidence="9" key="1">
    <citation type="submission" date="2022-07" db="EMBL/GenBank/DDBJ databases">
        <authorList>
            <person name="Trinca V."/>
            <person name="Uliana J.V.C."/>
            <person name="Torres T.T."/>
            <person name="Ward R.J."/>
            <person name="Monesi N."/>
        </authorList>
    </citation>
    <scope>NUCLEOTIDE SEQUENCE</scope>
    <source>
        <strain evidence="9">HSMRA1968</strain>
        <tissue evidence="9">Whole embryos</tissue>
    </source>
</reference>
<feature type="domain" description="C2H2-type" evidence="7">
    <location>
        <begin position="329"/>
        <end position="356"/>
    </location>
</feature>
<protein>
    <submittedName>
        <fullName evidence="9">Zinc finger protein</fullName>
    </submittedName>
</protein>
<evidence type="ECO:0000256" key="1">
    <source>
        <dbReference type="ARBA" id="ARBA00022723"/>
    </source>
</evidence>
<dbReference type="EMBL" id="WJQU01000004">
    <property type="protein sequence ID" value="KAJ6636674.1"/>
    <property type="molecule type" value="Genomic_DNA"/>
</dbReference>
<sequence>MTDICRLCASLKILEQLTSITEPNLRIAEKLSRCCSLELSHDELMPQSVCKECVSSLDISWNFAEKACQSQVVLKKAFSTSLFAQDENEVKKSFNGPTKRSEILAPRSVNDLSWRVKSMIISLYTNGSTNDYISQKLNTDLDLVDGWIQMYENERKQPKQRNSVVMNEMPIKMSVALMESENVERETLGESVAPNTIEVAQYKMETDDSCLSRRTSVDGTDTLLHREETDSLCHDQGKEHEIVGLGHDEASDTEELDSNVEEIEIFSTVELHEDDKNEDGSILQSAVEKWKINSWNDYPWKCIDCNSLMVDIHDLRQHHIANHQSTSKYCCVDCAKVFNKYATFLNHVRKHRSHLKFCCDICSTFFWNSKLMQQHRSEHAEKDRSYLCQTCGKGFRCNSTLQVHCRSHLPDEVKNKYNCDICFKKFGTKPNLQAHKRIHSGVRDFTCEHCGKGFVQKGNLENHMLTHIPSKPFSCHCGKTFKTQLRLLKHESVHSNLKPHKCQHCGKEFREKGTLKEHERIHLGLMPFSCDFCEKKFRFKGVLTTHRRQHTGERPYSCIECNHHFTNWPNYNKHMKRRHGINTSVTVRKPQLIPPSGIPPTKLNHVVPTVHNTAYVQQASIPADSRNGHIANNDMMEEDVADANDNGYPPAVQEVNVIVNRTERHGENLLRKSSSNLPASHIAILTQPNRDNINQALTTSSANHLTHQYGFLPNGSAMIGFYSNMQGVDVMQNPHTQ</sequence>
<dbReference type="GO" id="GO:0005634">
    <property type="term" value="C:nucleus"/>
    <property type="evidence" value="ECO:0007669"/>
    <property type="project" value="InterPro"/>
</dbReference>
<feature type="binding site" evidence="6">
    <location>
        <position position="5"/>
    </location>
    <ligand>
        <name>Zn(2+)</name>
        <dbReference type="ChEBI" id="CHEBI:29105"/>
    </ligand>
</feature>
<name>A0A9Q0MT50_9DIPT</name>
<dbReference type="AlphaFoldDB" id="A0A9Q0MT50"/>
<dbReference type="OrthoDB" id="7772865at2759"/>
<organism evidence="9 10">
    <name type="scientific">Pseudolycoriella hygida</name>
    <dbReference type="NCBI Taxonomy" id="35572"/>
    <lineage>
        <taxon>Eukaryota</taxon>
        <taxon>Metazoa</taxon>
        <taxon>Ecdysozoa</taxon>
        <taxon>Arthropoda</taxon>
        <taxon>Hexapoda</taxon>
        <taxon>Insecta</taxon>
        <taxon>Pterygota</taxon>
        <taxon>Neoptera</taxon>
        <taxon>Endopterygota</taxon>
        <taxon>Diptera</taxon>
        <taxon>Nematocera</taxon>
        <taxon>Sciaroidea</taxon>
        <taxon>Sciaridae</taxon>
        <taxon>Pseudolycoriella</taxon>
    </lineage>
</organism>
<feature type="domain" description="C2H2-type" evidence="7">
    <location>
        <begin position="386"/>
        <end position="413"/>
    </location>
</feature>
<accession>A0A9Q0MT50</accession>
<dbReference type="GO" id="GO:0000977">
    <property type="term" value="F:RNA polymerase II transcription regulatory region sequence-specific DNA binding"/>
    <property type="evidence" value="ECO:0007669"/>
    <property type="project" value="TreeGrafter"/>
</dbReference>
<dbReference type="Gene3D" id="3.30.160.60">
    <property type="entry name" value="Classic Zinc Finger"/>
    <property type="match status" value="7"/>
</dbReference>
<keyword evidence="3 5" id="KW-0863">Zinc-finger</keyword>
<dbReference type="SMART" id="SM00868">
    <property type="entry name" value="zf-AD"/>
    <property type="match status" value="1"/>
</dbReference>
<feature type="domain" description="C2H2-type" evidence="7">
    <location>
        <begin position="445"/>
        <end position="472"/>
    </location>
</feature>